<proteinExistence type="predicted"/>
<organism evidence="2 3">
    <name type="scientific">Pyronema omphalodes (strain CBS 100304)</name>
    <name type="common">Pyronema confluens</name>
    <dbReference type="NCBI Taxonomy" id="1076935"/>
    <lineage>
        <taxon>Eukaryota</taxon>
        <taxon>Fungi</taxon>
        <taxon>Dikarya</taxon>
        <taxon>Ascomycota</taxon>
        <taxon>Pezizomycotina</taxon>
        <taxon>Pezizomycetes</taxon>
        <taxon>Pezizales</taxon>
        <taxon>Pyronemataceae</taxon>
        <taxon>Pyronema</taxon>
    </lineage>
</organism>
<reference evidence="2 3" key="1">
    <citation type="journal article" date="2013" name="PLoS Genet.">
        <title>The genome and development-dependent transcriptomes of Pyronema confluens: a window into fungal evolution.</title>
        <authorList>
            <person name="Traeger S."/>
            <person name="Altegoer F."/>
            <person name="Freitag M."/>
            <person name="Gabaldon T."/>
            <person name="Kempken F."/>
            <person name="Kumar A."/>
            <person name="Marcet-Houben M."/>
            <person name="Poggeler S."/>
            <person name="Stajich J.E."/>
            <person name="Nowrousian M."/>
        </authorList>
    </citation>
    <scope>NUCLEOTIDE SEQUENCE [LARGE SCALE GENOMIC DNA]</scope>
    <source>
        <strain evidence="3">CBS 100304</strain>
        <tissue evidence="2">Vegetative mycelium</tissue>
    </source>
</reference>
<feature type="transmembrane region" description="Helical" evidence="1">
    <location>
        <begin position="42"/>
        <end position="64"/>
    </location>
</feature>
<evidence type="ECO:0000256" key="1">
    <source>
        <dbReference type="SAM" id="Phobius"/>
    </source>
</evidence>
<dbReference type="AlphaFoldDB" id="U4LQB2"/>
<evidence type="ECO:0000313" key="2">
    <source>
        <dbReference type="EMBL" id="CCX34145.1"/>
    </source>
</evidence>
<dbReference type="EMBL" id="HF936305">
    <property type="protein sequence ID" value="CCX34145.1"/>
    <property type="molecule type" value="Genomic_DNA"/>
</dbReference>
<keyword evidence="1" id="KW-0472">Membrane</keyword>
<dbReference type="OrthoDB" id="10321286at2759"/>
<gene>
    <name evidence="2" type="ORF">PCON_02645</name>
</gene>
<evidence type="ECO:0000313" key="3">
    <source>
        <dbReference type="Proteomes" id="UP000018144"/>
    </source>
</evidence>
<keyword evidence="1" id="KW-1133">Transmembrane helix</keyword>
<protein>
    <submittedName>
        <fullName evidence="2">Uncharacterized protein</fullName>
    </submittedName>
</protein>
<name>U4LQB2_PYROM</name>
<sequence>MILLLPLFGAMALAAPVPDHEHSDSTTNEPVPSPIKGVDTSAAIIILVILGSLLLLVPMFIYMYRKRRATRGVRLPGEGRKERDTWICEISRPERVLTLQRTGTGFSLKEKRGSRVKSDILPSDSLQLN</sequence>
<accession>U4LQB2</accession>
<dbReference type="Proteomes" id="UP000018144">
    <property type="component" value="Unassembled WGS sequence"/>
</dbReference>
<keyword evidence="3" id="KW-1185">Reference proteome</keyword>
<keyword evidence="1" id="KW-0812">Transmembrane</keyword>